<gene>
    <name evidence="2" type="ORF">A3C12_02760</name>
</gene>
<evidence type="ECO:0000313" key="3">
    <source>
        <dbReference type="Proteomes" id="UP000178710"/>
    </source>
</evidence>
<dbReference type="InterPro" id="IPR050276">
    <property type="entry name" value="MshD_Acetyltransferase"/>
</dbReference>
<protein>
    <recommendedName>
        <fullName evidence="1">N-acetyltransferase domain-containing protein</fullName>
    </recommendedName>
</protein>
<evidence type="ECO:0000259" key="1">
    <source>
        <dbReference type="PROSITE" id="PS51186"/>
    </source>
</evidence>
<dbReference type="Gene3D" id="3.40.630.30">
    <property type="match status" value="1"/>
</dbReference>
<dbReference type="GO" id="GO:0016747">
    <property type="term" value="F:acyltransferase activity, transferring groups other than amino-acyl groups"/>
    <property type="evidence" value="ECO:0007669"/>
    <property type="project" value="InterPro"/>
</dbReference>
<dbReference type="InterPro" id="IPR016181">
    <property type="entry name" value="Acyl_CoA_acyltransferase"/>
</dbReference>
<organism evidence="2 3">
    <name type="scientific">Candidatus Sungbacteria bacterium RIFCSPHIGHO2_02_FULL_49_20</name>
    <dbReference type="NCBI Taxonomy" id="1802272"/>
    <lineage>
        <taxon>Bacteria</taxon>
        <taxon>Candidatus Sungiibacteriota</taxon>
    </lineage>
</organism>
<dbReference type="PROSITE" id="PS51186">
    <property type="entry name" value="GNAT"/>
    <property type="match status" value="1"/>
</dbReference>
<dbReference type="Pfam" id="PF00583">
    <property type="entry name" value="Acetyltransf_1"/>
    <property type="match status" value="1"/>
</dbReference>
<dbReference type="AlphaFoldDB" id="A0A1G2KQJ7"/>
<feature type="domain" description="N-acetyltransferase" evidence="1">
    <location>
        <begin position="3"/>
        <end position="148"/>
    </location>
</feature>
<evidence type="ECO:0000313" key="2">
    <source>
        <dbReference type="EMBL" id="OHA00679.1"/>
    </source>
</evidence>
<dbReference type="PANTHER" id="PTHR43617">
    <property type="entry name" value="L-AMINO ACID N-ACETYLTRANSFERASE"/>
    <property type="match status" value="1"/>
</dbReference>
<dbReference type="Proteomes" id="UP000178710">
    <property type="component" value="Unassembled WGS sequence"/>
</dbReference>
<sequence length="148" mass="16706">MPISLKRATIQDIPALLSIEKSVAGTKIYSPMLEESEWIEEFDNGPIYLIEKDGIVVGNISYEKKSDDHVYISGLAIDSHFQNQGIAREVLGQILESLKDIKRIDLVTHPENTVALKLYQSLGFVIESRKENYYGDGEPRLVLALERD</sequence>
<name>A0A1G2KQJ7_9BACT</name>
<comment type="caution">
    <text evidence="2">The sequence shown here is derived from an EMBL/GenBank/DDBJ whole genome shotgun (WGS) entry which is preliminary data.</text>
</comment>
<reference evidence="2 3" key="1">
    <citation type="journal article" date="2016" name="Nat. Commun.">
        <title>Thousands of microbial genomes shed light on interconnected biogeochemical processes in an aquifer system.</title>
        <authorList>
            <person name="Anantharaman K."/>
            <person name="Brown C.T."/>
            <person name="Hug L.A."/>
            <person name="Sharon I."/>
            <person name="Castelle C.J."/>
            <person name="Probst A.J."/>
            <person name="Thomas B.C."/>
            <person name="Singh A."/>
            <person name="Wilkins M.J."/>
            <person name="Karaoz U."/>
            <person name="Brodie E.L."/>
            <person name="Williams K.H."/>
            <person name="Hubbard S.S."/>
            <person name="Banfield J.F."/>
        </authorList>
    </citation>
    <scope>NUCLEOTIDE SEQUENCE [LARGE SCALE GENOMIC DNA]</scope>
</reference>
<dbReference type="SUPFAM" id="SSF55729">
    <property type="entry name" value="Acyl-CoA N-acyltransferases (Nat)"/>
    <property type="match status" value="1"/>
</dbReference>
<proteinExistence type="predicted"/>
<dbReference type="EMBL" id="MHQK01000051">
    <property type="protein sequence ID" value="OHA00679.1"/>
    <property type="molecule type" value="Genomic_DNA"/>
</dbReference>
<dbReference type="InterPro" id="IPR000182">
    <property type="entry name" value="GNAT_dom"/>
</dbReference>
<accession>A0A1G2KQJ7</accession>
<dbReference type="CDD" id="cd04301">
    <property type="entry name" value="NAT_SF"/>
    <property type="match status" value="1"/>
</dbReference>